<evidence type="ECO:0000256" key="7">
    <source>
        <dbReference type="ARBA" id="ARBA00023136"/>
    </source>
</evidence>
<comment type="similarity">
    <text evidence="2 8">Belongs to the Casparian strip membrane proteins (CASP) family.</text>
</comment>
<feature type="domain" description="Casparian strip membrane protein" evidence="9">
    <location>
        <begin position="8"/>
        <end position="110"/>
    </location>
</feature>
<dbReference type="Pfam" id="PF04535">
    <property type="entry name" value="CASP_dom"/>
    <property type="match status" value="1"/>
</dbReference>
<feature type="transmembrane region" description="Helical" evidence="8">
    <location>
        <begin position="147"/>
        <end position="170"/>
    </location>
</feature>
<comment type="subunit">
    <text evidence="3 8">Homodimer and heterodimers.</text>
</comment>
<keyword evidence="5 8" id="KW-0812">Transmembrane</keyword>
<evidence type="ECO:0000256" key="6">
    <source>
        <dbReference type="ARBA" id="ARBA00022989"/>
    </source>
</evidence>
<dbReference type="AlphaFoldDB" id="A0AAW1WPW3"/>
<evidence type="ECO:0000256" key="5">
    <source>
        <dbReference type="ARBA" id="ARBA00022692"/>
    </source>
</evidence>
<evidence type="ECO:0000313" key="11">
    <source>
        <dbReference type="Proteomes" id="UP001457282"/>
    </source>
</evidence>
<dbReference type="InterPro" id="IPR006702">
    <property type="entry name" value="CASP_dom"/>
</dbReference>
<keyword evidence="6 8" id="KW-1133">Transmembrane helix</keyword>
<evidence type="ECO:0000313" key="10">
    <source>
        <dbReference type="EMBL" id="KAK9925691.1"/>
    </source>
</evidence>
<keyword evidence="11" id="KW-1185">Reference proteome</keyword>
<evidence type="ECO:0000256" key="2">
    <source>
        <dbReference type="ARBA" id="ARBA00007651"/>
    </source>
</evidence>
<dbReference type="PANTHER" id="PTHR33573:SF17">
    <property type="entry name" value="CASP-LIKE PROTEIN 4D1"/>
    <property type="match status" value="1"/>
</dbReference>
<gene>
    <name evidence="10" type="ORF">M0R45_022961</name>
</gene>
<keyword evidence="7 8" id="KW-0472">Membrane</keyword>
<name>A0AAW1WPW3_RUBAR</name>
<reference evidence="10 11" key="1">
    <citation type="journal article" date="2023" name="G3 (Bethesda)">
        <title>A chromosome-length genome assembly and annotation of blackberry (Rubus argutus, cv. 'Hillquist').</title>
        <authorList>
            <person name="Bruna T."/>
            <person name="Aryal R."/>
            <person name="Dudchenko O."/>
            <person name="Sargent D.J."/>
            <person name="Mead D."/>
            <person name="Buti M."/>
            <person name="Cavallini A."/>
            <person name="Hytonen T."/>
            <person name="Andres J."/>
            <person name="Pham M."/>
            <person name="Weisz D."/>
            <person name="Mascagni F."/>
            <person name="Usai G."/>
            <person name="Natali L."/>
            <person name="Bassil N."/>
            <person name="Fernandez G.E."/>
            <person name="Lomsadze A."/>
            <person name="Armour M."/>
            <person name="Olukolu B."/>
            <person name="Poorten T."/>
            <person name="Britton C."/>
            <person name="Davik J."/>
            <person name="Ashrafi H."/>
            <person name="Aiden E.L."/>
            <person name="Borodovsky M."/>
            <person name="Worthington M."/>
        </authorList>
    </citation>
    <scope>NUCLEOTIDE SEQUENCE [LARGE SCALE GENOMIC DNA]</scope>
    <source>
        <strain evidence="10">PI 553951</strain>
    </source>
</reference>
<proteinExistence type="inferred from homology"/>
<comment type="caution">
    <text evidence="8">Lacks conserved residue(s) required for the propagation of feature annotation.</text>
</comment>
<evidence type="ECO:0000256" key="3">
    <source>
        <dbReference type="ARBA" id="ARBA00011489"/>
    </source>
</evidence>
<feature type="transmembrane region" description="Helical" evidence="8">
    <location>
        <begin position="94"/>
        <end position="113"/>
    </location>
</feature>
<dbReference type="GO" id="GO:0005886">
    <property type="term" value="C:plasma membrane"/>
    <property type="evidence" value="ECO:0007669"/>
    <property type="project" value="UniProtKB-SubCell"/>
</dbReference>
<evidence type="ECO:0000259" key="9">
    <source>
        <dbReference type="Pfam" id="PF04535"/>
    </source>
</evidence>
<organism evidence="10 11">
    <name type="scientific">Rubus argutus</name>
    <name type="common">Southern blackberry</name>
    <dbReference type="NCBI Taxonomy" id="59490"/>
    <lineage>
        <taxon>Eukaryota</taxon>
        <taxon>Viridiplantae</taxon>
        <taxon>Streptophyta</taxon>
        <taxon>Embryophyta</taxon>
        <taxon>Tracheophyta</taxon>
        <taxon>Spermatophyta</taxon>
        <taxon>Magnoliopsida</taxon>
        <taxon>eudicotyledons</taxon>
        <taxon>Gunneridae</taxon>
        <taxon>Pentapetalae</taxon>
        <taxon>rosids</taxon>
        <taxon>fabids</taxon>
        <taxon>Rosales</taxon>
        <taxon>Rosaceae</taxon>
        <taxon>Rosoideae</taxon>
        <taxon>Rosoideae incertae sedis</taxon>
        <taxon>Rubus</taxon>
    </lineage>
</organism>
<dbReference type="Proteomes" id="UP001457282">
    <property type="component" value="Unassembled WGS sequence"/>
</dbReference>
<dbReference type="EMBL" id="JBEDUW010000005">
    <property type="protein sequence ID" value="KAK9925691.1"/>
    <property type="molecule type" value="Genomic_DNA"/>
</dbReference>
<comment type="subcellular location">
    <subcellularLocation>
        <location evidence="1 8">Cell membrane</location>
        <topology evidence="1 8">Multi-pass membrane protein</topology>
    </subcellularLocation>
</comment>
<feature type="transmembrane region" description="Helical" evidence="8">
    <location>
        <begin position="48"/>
        <end position="73"/>
    </location>
</feature>
<comment type="caution">
    <text evidence="10">The sequence shown here is derived from an EMBL/GenBank/DDBJ whole genome shotgun (WGS) entry which is preliminary data.</text>
</comment>
<dbReference type="PANTHER" id="PTHR33573">
    <property type="entry name" value="CASP-LIKE PROTEIN 4A4"/>
    <property type="match status" value="1"/>
</dbReference>
<evidence type="ECO:0000256" key="1">
    <source>
        <dbReference type="ARBA" id="ARBA00004651"/>
    </source>
</evidence>
<sequence>MSKAIPNTILVLRIFTLAACVASGVCLILDNFTVDGDKTRFQDIIAFRYVLSAAAIGAAYNLIQLPCNIYYACTKKRLIRNQCMPHFDFYADKVVSLVLASGVGAGFGVGFEFKKFLKLLLPLLALLGGLDNLDEELTKNNDFFDKAIIATGILLVGAVCMAVVSVLTSITRTSNSGFFG</sequence>
<evidence type="ECO:0000256" key="8">
    <source>
        <dbReference type="RuleBase" id="RU361233"/>
    </source>
</evidence>
<accession>A0AAW1WPW3</accession>
<protein>
    <recommendedName>
        <fullName evidence="8">CASP-like protein</fullName>
    </recommendedName>
</protein>
<keyword evidence="4 8" id="KW-1003">Cell membrane</keyword>
<evidence type="ECO:0000256" key="4">
    <source>
        <dbReference type="ARBA" id="ARBA00022475"/>
    </source>
</evidence>